<evidence type="ECO:0000313" key="2">
    <source>
        <dbReference type="EMBL" id="KAK1579168.1"/>
    </source>
</evidence>
<reference evidence="2" key="1">
    <citation type="submission" date="2021-06" db="EMBL/GenBank/DDBJ databases">
        <title>Comparative genomics, transcriptomics and evolutionary studies reveal genomic signatures of adaptation to plant cell wall in hemibiotrophic fungi.</title>
        <authorList>
            <consortium name="DOE Joint Genome Institute"/>
            <person name="Baroncelli R."/>
            <person name="Diaz J.F."/>
            <person name="Benocci T."/>
            <person name="Peng M."/>
            <person name="Battaglia E."/>
            <person name="Haridas S."/>
            <person name="Andreopoulos W."/>
            <person name="Labutti K."/>
            <person name="Pangilinan J."/>
            <person name="Floch G.L."/>
            <person name="Makela M.R."/>
            <person name="Henrissat B."/>
            <person name="Grigoriev I.V."/>
            <person name="Crouch J.A."/>
            <person name="De Vries R.P."/>
            <person name="Sukno S.A."/>
            <person name="Thon M.R."/>
        </authorList>
    </citation>
    <scope>NUCLEOTIDE SEQUENCE</scope>
    <source>
        <strain evidence="2">CBS 125086</strain>
    </source>
</reference>
<feature type="compositionally biased region" description="Low complexity" evidence="1">
    <location>
        <begin position="64"/>
        <end position="93"/>
    </location>
</feature>
<proteinExistence type="predicted"/>
<protein>
    <submittedName>
        <fullName evidence="2">Uncharacterized protein</fullName>
    </submittedName>
</protein>
<comment type="caution">
    <text evidence="2">The sequence shown here is derived from an EMBL/GenBank/DDBJ whole genome shotgun (WGS) entry which is preliminary data.</text>
</comment>
<dbReference type="EMBL" id="JAHLJV010000070">
    <property type="protein sequence ID" value="KAK1579168.1"/>
    <property type="molecule type" value="Genomic_DNA"/>
</dbReference>
<evidence type="ECO:0000256" key="1">
    <source>
        <dbReference type="SAM" id="MobiDB-lite"/>
    </source>
</evidence>
<feature type="region of interest" description="Disordered" evidence="1">
    <location>
        <begin position="1"/>
        <end position="26"/>
    </location>
</feature>
<organism evidence="2 3">
    <name type="scientific">Colletotrichum navitas</name>
    <dbReference type="NCBI Taxonomy" id="681940"/>
    <lineage>
        <taxon>Eukaryota</taxon>
        <taxon>Fungi</taxon>
        <taxon>Dikarya</taxon>
        <taxon>Ascomycota</taxon>
        <taxon>Pezizomycotina</taxon>
        <taxon>Sordariomycetes</taxon>
        <taxon>Hypocreomycetidae</taxon>
        <taxon>Glomerellales</taxon>
        <taxon>Glomerellaceae</taxon>
        <taxon>Colletotrichum</taxon>
        <taxon>Colletotrichum graminicola species complex</taxon>
    </lineage>
</organism>
<sequence length="158" mass="17477">MSPPSNMEPPSRQRPHRLFSPDRRATALKMTMGGRQRSATIVSPPPFPSPFFTSSPHVTPVTDSLTPHLPHTLTHSLNHSHTHTPSTCRRPSSTPVPTPPGRADLDLHKRHGHRVPFSLMRWQSYLSLSLSLFPSFSLSIPISLTSSRSVAVTLGPRE</sequence>
<dbReference type="Proteomes" id="UP001230504">
    <property type="component" value="Unassembled WGS sequence"/>
</dbReference>
<gene>
    <name evidence="2" type="ORF">LY79DRAFT_564951</name>
</gene>
<evidence type="ECO:0000313" key="3">
    <source>
        <dbReference type="Proteomes" id="UP001230504"/>
    </source>
</evidence>
<keyword evidence="3" id="KW-1185">Reference proteome</keyword>
<dbReference type="AlphaFoldDB" id="A0AAD8PR09"/>
<dbReference type="RefSeq" id="XP_060410319.1">
    <property type="nucleotide sequence ID" value="XM_060558704.1"/>
</dbReference>
<accession>A0AAD8PR09</accession>
<feature type="region of interest" description="Disordered" evidence="1">
    <location>
        <begin position="53"/>
        <end position="107"/>
    </location>
</feature>
<dbReference type="GeneID" id="85442944"/>
<name>A0AAD8PR09_9PEZI</name>